<evidence type="ECO:0000256" key="7">
    <source>
        <dbReference type="ARBA" id="ARBA00022824"/>
    </source>
</evidence>
<organism evidence="13 14">
    <name type="scientific">Adineta steineri</name>
    <dbReference type="NCBI Taxonomy" id="433720"/>
    <lineage>
        <taxon>Eukaryota</taxon>
        <taxon>Metazoa</taxon>
        <taxon>Spiralia</taxon>
        <taxon>Gnathifera</taxon>
        <taxon>Rotifera</taxon>
        <taxon>Eurotatoria</taxon>
        <taxon>Bdelloidea</taxon>
        <taxon>Adinetida</taxon>
        <taxon>Adinetidae</taxon>
        <taxon>Adineta</taxon>
    </lineage>
</organism>
<dbReference type="EMBL" id="CAJNOG010001509">
    <property type="protein sequence ID" value="CAF1449793.1"/>
    <property type="molecule type" value="Genomic_DNA"/>
</dbReference>
<feature type="transmembrane region" description="Helical" evidence="10">
    <location>
        <begin position="387"/>
        <end position="406"/>
    </location>
</feature>
<feature type="transmembrane region" description="Helical" evidence="10">
    <location>
        <begin position="413"/>
        <end position="436"/>
    </location>
</feature>
<feature type="transmembrane region" description="Helical" evidence="10">
    <location>
        <begin position="232"/>
        <end position="251"/>
    </location>
</feature>
<dbReference type="Proteomes" id="UP000663845">
    <property type="component" value="Unassembled WGS sequence"/>
</dbReference>
<dbReference type="InterPro" id="IPR004856">
    <property type="entry name" value="Glyco_trans_ALG6/ALG8"/>
</dbReference>
<keyword evidence="12" id="KW-0732">Signal</keyword>
<feature type="compositionally biased region" description="Acidic residues" evidence="11">
    <location>
        <begin position="461"/>
        <end position="488"/>
    </location>
</feature>
<feature type="transmembrane region" description="Helical" evidence="10">
    <location>
        <begin position="143"/>
        <end position="160"/>
    </location>
</feature>
<dbReference type="EC" id="2.4.1.-" evidence="10"/>
<evidence type="ECO:0000256" key="3">
    <source>
        <dbReference type="ARBA" id="ARBA00008715"/>
    </source>
</evidence>
<comment type="similarity">
    <text evidence="3 10">Belongs to the ALG6/ALG8 glucosyltransferase family.</text>
</comment>
<dbReference type="PANTHER" id="PTHR12413">
    <property type="entry name" value="DOLICHYL GLYCOSYLTRANSFERASE"/>
    <property type="match status" value="1"/>
</dbReference>
<dbReference type="AlphaFoldDB" id="A0A815PI52"/>
<reference evidence="13" key="1">
    <citation type="submission" date="2021-02" db="EMBL/GenBank/DDBJ databases">
        <authorList>
            <person name="Nowell W R."/>
        </authorList>
    </citation>
    <scope>NUCLEOTIDE SEQUENCE</scope>
</reference>
<dbReference type="Pfam" id="PF03155">
    <property type="entry name" value="Alg6_Alg8"/>
    <property type="match status" value="1"/>
</dbReference>
<gene>
    <name evidence="13" type="ORF">JYZ213_LOCUS40617</name>
</gene>
<evidence type="ECO:0000256" key="12">
    <source>
        <dbReference type="SAM" id="SignalP"/>
    </source>
</evidence>
<evidence type="ECO:0000256" key="1">
    <source>
        <dbReference type="ARBA" id="ARBA00004477"/>
    </source>
</evidence>
<dbReference type="GO" id="GO:0042281">
    <property type="term" value="F:dolichyl pyrophosphate Man9GlcNAc2 alpha-1,3-glucosyltransferase activity"/>
    <property type="evidence" value="ECO:0007669"/>
    <property type="project" value="TreeGrafter"/>
</dbReference>
<protein>
    <recommendedName>
        <fullName evidence="10">Alpha-1,3-glucosyltransferase</fullName>
        <ecNumber evidence="10">2.4.1.-</ecNumber>
    </recommendedName>
</protein>
<evidence type="ECO:0000256" key="8">
    <source>
        <dbReference type="ARBA" id="ARBA00022989"/>
    </source>
</evidence>
<evidence type="ECO:0000256" key="6">
    <source>
        <dbReference type="ARBA" id="ARBA00022692"/>
    </source>
</evidence>
<keyword evidence="9 10" id="KW-0472">Membrane</keyword>
<comment type="subcellular location">
    <subcellularLocation>
        <location evidence="1 10">Endoplasmic reticulum membrane</location>
        <topology evidence="1 10">Multi-pass membrane protein</topology>
    </subcellularLocation>
</comment>
<feature type="transmembrane region" description="Helical" evidence="10">
    <location>
        <begin position="323"/>
        <end position="342"/>
    </location>
</feature>
<feature type="transmembrane region" description="Helical" evidence="10">
    <location>
        <begin position="110"/>
        <end position="131"/>
    </location>
</feature>
<dbReference type="GO" id="GO:0005789">
    <property type="term" value="C:endoplasmic reticulum membrane"/>
    <property type="evidence" value="ECO:0007669"/>
    <property type="project" value="UniProtKB-SubCell"/>
</dbReference>
<dbReference type="UniPathway" id="UPA00378"/>
<proteinExistence type="inferred from homology"/>
<accession>A0A815PI52</accession>
<evidence type="ECO:0000256" key="5">
    <source>
        <dbReference type="ARBA" id="ARBA00022679"/>
    </source>
</evidence>
<comment type="pathway">
    <text evidence="2 10">Protein modification; protein glycosylation.</text>
</comment>
<evidence type="ECO:0000313" key="14">
    <source>
        <dbReference type="Proteomes" id="UP000663845"/>
    </source>
</evidence>
<keyword evidence="4 10" id="KW-0328">Glycosyltransferase</keyword>
<evidence type="ECO:0000256" key="10">
    <source>
        <dbReference type="RuleBase" id="RU363110"/>
    </source>
</evidence>
<dbReference type="PANTHER" id="PTHR12413:SF1">
    <property type="entry name" value="DOLICHYL PYROPHOSPHATE MAN9GLCNAC2 ALPHA-1,3-GLUCOSYLTRANSFERASE"/>
    <property type="match status" value="1"/>
</dbReference>
<name>A0A815PI52_9BILA</name>
<feature type="transmembrane region" description="Helical" evidence="10">
    <location>
        <begin position="166"/>
        <end position="183"/>
    </location>
</feature>
<feature type="transmembrane region" description="Helical" evidence="10">
    <location>
        <begin position="204"/>
        <end position="220"/>
    </location>
</feature>
<keyword evidence="7 10" id="KW-0256">Endoplasmic reticulum</keyword>
<keyword evidence="8 10" id="KW-1133">Transmembrane helix</keyword>
<feature type="signal peptide" evidence="12">
    <location>
        <begin position="1"/>
        <end position="21"/>
    </location>
</feature>
<keyword evidence="5 10" id="KW-0808">Transferase</keyword>
<evidence type="ECO:0000256" key="11">
    <source>
        <dbReference type="SAM" id="MobiDB-lite"/>
    </source>
</evidence>
<sequence length="488" mass="56955">MNYLLFLGLLASAITLRWIVARYPYSGYNKFPMFGDFEAQRHWMEITVNLPVSEWYQNSSSNNLTYWGLDYPLLTAYHSYICGWISNKINPTWCALKESHGHESDAHKLFMRYTVFIVDLLIYYPAVFYTYRSDLLNKNVDTKKFTVLLANLFYPLLILIDHGHFQFNSVSLGLALIAFVMATKEKTILLSAIFFTLSLNYKQMELYHAVPIFVYLLSAYCFEQRKLKLKTFLSLGFVVILTFFIIWFPVLKHDPMGVMKRLFPFERGLYEDKVANFWCTLNLIVKLRTKFDHGTLAKLCLLTTSLSILPSCCMLFRRPTVRNFYISLFNVSLCFYLFSFQVHEKTILLSCLPVILLSATYPVESFTFLQFAMISAFPLMIKDNLVFIFWITFIGFSILAFQRLYIHFNHISLLQLLFSILCITTTLPLLIAAIYVKPPPRYPDLWVVLISACSYESSIITDDDSNDVQPDQDEEDDEEEEEQEEDDE</sequence>
<evidence type="ECO:0000256" key="4">
    <source>
        <dbReference type="ARBA" id="ARBA00022676"/>
    </source>
</evidence>
<evidence type="ECO:0000256" key="9">
    <source>
        <dbReference type="ARBA" id="ARBA00023136"/>
    </source>
</evidence>
<feature type="chain" id="PRO_5032343115" description="Alpha-1,3-glucosyltransferase" evidence="12">
    <location>
        <begin position="22"/>
        <end position="488"/>
    </location>
</feature>
<comment type="caution">
    <text evidence="13">The sequence shown here is derived from an EMBL/GenBank/DDBJ whole genome shotgun (WGS) entry which is preliminary data.</text>
</comment>
<feature type="transmembrane region" description="Helical" evidence="10">
    <location>
        <begin position="354"/>
        <end position="381"/>
    </location>
</feature>
<evidence type="ECO:0000256" key="2">
    <source>
        <dbReference type="ARBA" id="ARBA00004922"/>
    </source>
</evidence>
<evidence type="ECO:0000313" key="13">
    <source>
        <dbReference type="EMBL" id="CAF1449793.1"/>
    </source>
</evidence>
<keyword evidence="6 10" id="KW-0812">Transmembrane</keyword>
<feature type="region of interest" description="Disordered" evidence="11">
    <location>
        <begin position="460"/>
        <end position="488"/>
    </location>
</feature>